<reference evidence="1" key="1">
    <citation type="submission" date="2021-02" db="EMBL/GenBank/DDBJ databases">
        <authorList>
            <person name="Nowell W R."/>
        </authorList>
    </citation>
    <scope>NUCLEOTIDE SEQUENCE</scope>
</reference>
<evidence type="ECO:0000313" key="1">
    <source>
        <dbReference type="EMBL" id="CAF0920077.1"/>
    </source>
</evidence>
<dbReference type="OrthoDB" id="5791190at2759"/>
<name>A0A814AY23_9BILA</name>
<evidence type="ECO:0008006" key="4">
    <source>
        <dbReference type="Google" id="ProtNLM"/>
    </source>
</evidence>
<keyword evidence="3" id="KW-1185">Reference proteome</keyword>
<evidence type="ECO:0000313" key="3">
    <source>
        <dbReference type="Proteomes" id="UP000663829"/>
    </source>
</evidence>
<gene>
    <name evidence="1" type="ORF">GPM918_LOCUS9603</name>
    <name evidence="2" type="ORF">SRO942_LOCUS9604</name>
</gene>
<comment type="caution">
    <text evidence="1">The sequence shown here is derived from an EMBL/GenBank/DDBJ whole genome shotgun (WGS) entry which is preliminary data.</text>
</comment>
<dbReference type="PANTHER" id="PTHR46504">
    <property type="entry name" value="TRNASE Z TRZ1"/>
    <property type="match status" value="1"/>
</dbReference>
<dbReference type="Proteomes" id="UP000681722">
    <property type="component" value="Unassembled WGS sequence"/>
</dbReference>
<dbReference type="Gene3D" id="3.60.15.10">
    <property type="entry name" value="Ribonuclease Z/Hydroxyacylglutathione hydrolase-like"/>
    <property type="match status" value="1"/>
</dbReference>
<evidence type="ECO:0000313" key="2">
    <source>
        <dbReference type="EMBL" id="CAF3699526.1"/>
    </source>
</evidence>
<dbReference type="Proteomes" id="UP000663829">
    <property type="component" value="Unassembled WGS sequence"/>
</dbReference>
<organism evidence="1 3">
    <name type="scientific">Didymodactylos carnosus</name>
    <dbReference type="NCBI Taxonomy" id="1234261"/>
    <lineage>
        <taxon>Eukaryota</taxon>
        <taxon>Metazoa</taxon>
        <taxon>Spiralia</taxon>
        <taxon>Gnathifera</taxon>
        <taxon>Rotifera</taxon>
        <taxon>Eurotatoria</taxon>
        <taxon>Bdelloidea</taxon>
        <taxon>Philodinida</taxon>
        <taxon>Philodinidae</taxon>
        <taxon>Didymodactylos</taxon>
    </lineage>
</organism>
<protein>
    <recommendedName>
        <fullName evidence="4">Metallo-beta-lactamase domain-containing protein</fullName>
    </recommendedName>
</protein>
<dbReference type="PANTHER" id="PTHR46504:SF2">
    <property type="entry name" value="TRNASE Z TRZ1"/>
    <property type="match status" value="1"/>
</dbReference>
<dbReference type="InterPro" id="IPR036866">
    <property type="entry name" value="RibonucZ/Hydroxyglut_hydro"/>
</dbReference>
<accession>A0A814AY23</accession>
<dbReference type="AlphaFoldDB" id="A0A814AY23"/>
<dbReference type="SUPFAM" id="SSF56281">
    <property type="entry name" value="Metallo-hydrolase/oxidoreductase"/>
    <property type="match status" value="1"/>
</dbReference>
<sequence length="423" mass="48118">MTTLSTTESKGVVNVYQVWNYRLKLDGFNLSLRGHSRAAEKTGFYIPELDIMLDAGLQSPFHPKLILITHGHSDHSFALPMILTGIKSIPTIYVPNNTKHFYDQFIQSVACLTSQDSEAKATNFDLQDVKPGPDRLPFVTKNQTFYVQVFSCDHSIDCVGYGLMQSNKRLKEEYKNQTKDEIIACRKTGIEIMESYIMYILAYLGDTTPLVFAQEPDIFQYKNSGLQLRRTETSPVHMGPSLIHYGNKSECYEHLINYIKENGQYPLIIRSDTASKIKKAVSKVFPPTTHLFCTRHSQTFQEHLINGIRNAPGYVNQDGTAKLFNNDNEAINHMLKNESDWKQRLLSDVLDLIDRSLTAQKKETIRSSYGGGESQLIDPFCSVRAMYKLKRIDIRRRKRVGLTKANGSDGGLWLWVGKPNSDE</sequence>
<dbReference type="EMBL" id="CAJOBC010001801">
    <property type="protein sequence ID" value="CAF3699526.1"/>
    <property type="molecule type" value="Genomic_DNA"/>
</dbReference>
<proteinExistence type="predicted"/>
<dbReference type="EMBL" id="CAJNOQ010001801">
    <property type="protein sequence ID" value="CAF0920077.1"/>
    <property type="molecule type" value="Genomic_DNA"/>
</dbReference>